<dbReference type="AlphaFoldDB" id="A0A139BU86"/>
<accession>A0A139BU86</accession>
<protein>
    <recommendedName>
        <fullName evidence="3">Type II toxin-antitoxin system HigB family toxin</fullName>
    </recommendedName>
</protein>
<dbReference type="GO" id="GO:0003723">
    <property type="term" value="F:RNA binding"/>
    <property type="evidence" value="ECO:0007669"/>
    <property type="project" value="InterPro"/>
</dbReference>
<dbReference type="Pfam" id="PF09907">
    <property type="entry name" value="HigB_toxin"/>
    <property type="match status" value="1"/>
</dbReference>
<evidence type="ECO:0000313" key="1">
    <source>
        <dbReference type="EMBL" id="KXS32522.1"/>
    </source>
</evidence>
<dbReference type="InterPro" id="IPR018669">
    <property type="entry name" value="Toxin_HigB"/>
</dbReference>
<dbReference type="EMBL" id="LSLI01000027">
    <property type="protein sequence ID" value="KXS32522.1"/>
    <property type="molecule type" value="Genomic_DNA"/>
</dbReference>
<dbReference type="GO" id="GO:0004519">
    <property type="term" value="F:endonuclease activity"/>
    <property type="evidence" value="ECO:0007669"/>
    <property type="project" value="InterPro"/>
</dbReference>
<dbReference type="GO" id="GO:0110001">
    <property type="term" value="C:toxin-antitoxin complex"/>
    <property type="evidence" value="ECO:0007669"/>
    <property type="project" value="InterPro"/>
</dbReference>
<sequence length="100" mass="11961">MRIISRSALIEFWQKHPEARIPMEAWYRVVKSTGFANFNDVRRAFNSADYVAPYTVFDVGGNNFRVIAATHYRGQRLYIRFVFTHAEYDDWNKKHRSKKK</sequence>
<dbReference type="Proteomes" id="UP000070578">
    <property type="component" value="Unassembled WGS sequence"/>
</dbReference>
<organism evidence="1 2">
    <name type="scientific">Candidatus Gallionella acididurans</name>
    <dbReference type="NCBI Taxonomy" id="1796491"/>
    <lineage>
        <taxon>Bacteria</taxon>
        <taxon>Pseudomonadati</taxon>
        <taxon>Pseudomonadota</taxon>
        <taxon>Betaproteobacteria</taxon>
        <taxon>Nitrosomonadales</taxon>
        <taxon>Gallionellaceae</taxon>
        <taxon>Gallionella</taxon>
    </lineage>
</organism>
<comment type="caution">
    <text evidence="1">The sequence shown here is derived from an EMBL/GenBank/DDBJ whole genome shotgun (WGS) entry which is preliminary data.</text>
</comment>
<gene>
    <name evidence="1" type="ORF">AWT59_1355</name>
</gene>
<proteinExistence type="predicted"/>
<name>A0A139BU86_9PROT</name>
<evidence type="ECO:0000313" key="2">
    <source>
        <dbReference type="Proteomes" id="UP000070578"/>
    </source>
</evidence>
<reference evidence="1 2" key="1">
    <citation type="submission" date="2016-02" db="EMBL/GenBank/DDBJ databases">
        <authorList>
            <person name="Wen L."/>
            <person name="He K."/>
            <person name="Yang H."/>
        </authorList>
    </citation>
    <scope>NUCLEOTIDE SEQUENCE [LARGE SCALE GENOMIC DNA]</scope>
    <source>
        <strain evidence="1">ShG14-8</strain>
    </source>
</reference>
<evidence type="ECO:0008006" key="3">
    <source>
        <dbReference type="Google" id="ProtNLM"/>
    </source>
</evidence>
<reference evidence="1 2" key="2">
    <citation type="submission" date="2016-03" db="EMBL/GenBank/DDBJ databases">
        <title>New uncultured bacterium of the family Gallionellaceae from acid mine drainage: description and reconstruction of genome based on metagenomic analysis of microbial community.</title>
        <authorList>
            <person name="Kadnikov V."/>
            <person name="Ivasenko D."/>
            <person name="Beletsky A."/>
            <person name="Mardanov A."/>
            <person name="Danilova E."/>
            <person name="Pimenov N."/>
            <person name="Karnachuk O."/>
            <person name="Ravin N."/>
        </authorList>
    </citation>
    <scope>NUCLEOTIDE SEQUENCE [LARGE SCALE GENOMIC DNA]</scope>
    <source>
        <strain evidence="1">ShG14-8</strain>
    </source>
</reference>